<reference evidence="2 3" key="1">
    <citation type="journal article" date="2002" name="Int. J. Syst. Evol. Microbiol.">
        <title>Sphingopyxis witflariensis sp. nov., isolated from activated sludge.</title>
        <authorList>
            <person name="Kampfer P."/>
            <person name="Witzenberger R."/>
            <person name="Denner E.B."/>
            <person name="Busse H.J."/>
            <person name="Neef A."/>
        </authorList>
    </citation>
    <scope>NUCLEOTIDE SEQUENCE [LARGE SCALE GENOMIC DNA]</scope>
    <source>
        <strain evidence="2 3">DSM 14551</strain>
    </source>
</reference>
<protein>
    <recommendedName>
        <fullName evidence="1">HTH cro/C1-type domain-containing protein</fullName>
    </recommendedName>
</protein>
<keyword evidence="3" id="KW-1185">Reference proteome</keyword>
<comment type="caution">
    <text evidence="2">The sequence shown here is derived from an EMBL/GenBank/DDBJ whole genome shotgun (WGS) entry which is preliminary data.</text>
</comment>
<gene>
    <name evidence="2" type="ORF">CDQ91_17370</name>
</gene>
<dbReference type="EMBL" id="NISJ01000011">
    <property type="protein sequence ID" value="OWQ92916.1"/>
    <property type="molecule type" value="Genomic_DNA"/>
</dbReference>
<dbReference type="RefSeq" id="WP_082665166.1">
    <property type="nucleotide sequence ID" value="NZ_NISJ01000011.1"/>
</dbReference>
<dbReference type="CDD" id="cd00093">
    <property type="entry name" value="HTH_XRE"/>
    <property type="match status" value="1"/>
</dbReference>
<dbReference type="PROSITE" id="PS50943">
    <property type="entry name" value="HTH_CROC1"/>
    <property type="match status" value="1"/>
</dbReference>
<proteinExistence type="predicted"/>
<dbReference type="Gene3D" id="1.10.260.40">
    <property type="entry name" value="lambda repressor-like DNA-binding domains"/>
    <property type="match status" value="1"/>
</dbReference>
<accession>A0A246JJU4</accession>
<evidence type="ECO:0000259" key="1">
    <source>
        <dbReference type="PROSITE" id="PS50943"/>
    </source>
</evidence>
<evidence type="ECO:0000313" key="3">
    <source>
        <dbReference type="Proteomes" id="UP000197097"/>
    </source>
</evidence>
<organism evidence="2 3">
    <name type="scientific">Sphingopyxis witflariensis</name>
    <dbReference type="NCBI Taxonomy" id="173675"/>
    <lineage>
        <taxon>Bacteria</taxon>
        <taxon>Pseudomonadati</taxon>
        <taxon>Pseudomonadota</taxon>
        <taxon>Alphaproteobacteria</taxon>
        <taxon>Sphingomonadales</taxon>
        <taxon>Sphingomonadaceae</taxon>
        <taxon>Sphingopyxis</taxon>
    </lineage>
</organism>
<dbReference type="SMART" id="SM00530">
    <property type="entry name" value="HTH_XRE"/>
    <property type="match status" value="2"/>
</dbReference>
<feature type="domain" description="HTH cro/C1-type" evidence="1">
    <location>
        <begin position="10"/>
        <end position="44"/>
    </location>
</feature>
<dbReference type="SUPFAM" id="SSF47413">
    <property type="entry name" value="lambda repressor-like DNA-binding domains"/>
    <property type="match status" value="1"/>
</dbReference>
<dbReference type="InterPro" id="IPR010982">
    <property type="entry name" value="Lambda_DNA-bd_dom_sf"/>
</dbReference>
<dbReference type="Proteomes" id="UP000197097">
    <property type="component" value="Unassembled WGS sequence"/>
</dbReference>
<sequence length="183" mass="20704">MRLFEPETELRKARKACNLTQAKLARRTGYSRETISRIESGQRKMSRAFRDILLREEVLGKHLPQEAGLGDAPGGWRNYRCYLARWIGKRSMADVAQAVGISISSVRKFERAEATPRGIVESRHSTKYGDISEAYAKALGFDGVDDADAYLGAKDITPWLKRIARIRGTEDRLKAARMPEPDY</sequence>
<dbReference type="InterPro" id="IPR001387">
    <property type="entry name" value="Cro/C1-type_HTH"/>
</dbReference>
<dbReference type="GO" id="GO:0003677">
    <property type="term" value="F:DNA binding"/>
    <property type="evidence" value="ECO:0007669"/>
    <property type="project" value="InterPro"/>
</dbReference>
<dbReference type="AlphaFoldDB" id="A0A246JJU4"/>
<dbReference type="Pfam" id="PF01381">
    <property type="entry name" value="HTH_3"/>
    <property type="match status" value="1"/>
</dbReference>
<name>A0A246JJU4_9SPHN</name>
<evidence type="ECO:0000313" key="2">
    <source>
        <dbReference type="EMBL" id="OWQ92916.1"/>
    </source>
</evidence>